<evidence type="ECO:0000313" key="2">
    <source>
        <dbReference type="EMBL" id="KAK3107434.1"/>
    </source>
</evidence>
<organism evidence="2 3">
    <name type="scientific">Pinctada imbricata</name>
    <name type="common">Atlantic pearl-oyster</name>
    <name type="synonym">Pinctada martensii</name>
    <dbReference type="NCBI Taxonomy" id="66713"/>
    <lineage>
        <taxon>Eukaryota</taxon>
        <taxon>Metazoa</taxon>
        <taxon>Spiralia</taxon>
        <taxon>Lophotrochozoa</taxon>
        <taxon>Mollusca</taxon>
        <taxon>Bivalvia</taxon>
        <taxon>Autobranchia</taxon>
        <taxon>Pteriomorphia</taxon>
        <taxon>Pterioida</taxon>
        <taxon>Pterioidea</taxon>
        <taxon>Pteriidae</taxon>
        <taxon>Pinctada</taxon>
    </lineage>
</organism>
<name>A0AA89CAW9_PINIB</name>
<dbReference type="Gene3D" id="3.30.70.270">
    <property type="match status" value="1"/>
</dbReference>
<keyword evidence="3" id="KW-1185">Reference proteome</keyword>
<protein>
    <recommendedName>
        <fullName evidence="1">Reverse transcriptase domain-containing protein</fullName>
    </recommendedName>
</protein>
<dbReference type="CDD" id="cd01650">
    <property type="entry name" value="RT_nLTR_like"/>
    <property type="match status" value="1"/>
</dbReference>
<sequence>MSRWKNDYSNLYNCAGENYDYDDSFLNEIHDCLKSGGPNVRNNLDTSILNEEITRSEVEQAVYRAKLNKSVGIDEIPSEILRNNTCIDLLYHIIRYCFSQGQVPSEWVTSIITPVPKPSTDPLIPLSYRPISLISVPCKIYADVLNNRLTNWLEENELLAEEQNGFRKQRSCIDHIYALTSIIKNRKIRRKQTFVCFIDAKKAFDSVNRNMLWYKMMKIGIDGSFLNAVQSLYDVTQSAVKLGNVMTDFFPVNFGVKQGCKISPTLFSVYVNDLVSEINAHKFGIDIDDELNLSVLLYADDIALIAPDENKLQIMLDTVAMWCKKWRLTINKEKTKILHFRGSSVTRSKFSFKCGDLDIDYDSSYRYLGVSLNEFLDYRFTVKEVRKSASRALSALYTKFLYCGDMTYDVFTKLYRTLVEPVLYYGAGIWGLNKWREISVVQNKACRYF</sequence>
<gene>
    <name evidence="2" type="ORF">FSP39_014542</name>
</gene>
<dbReference type="EMBL" id="VSWD01000002">
    <property type="protein sequence ID" value="KAK3107434.1"/>
    <property type="molecule type" value="Genomic_DNA"/>
</dbReference>
<feature type="domain" description="Reverse transcriptase" evidence="1">
    <location>
        <begin position="96"/>
        <end position="372"/>
    </location>
</feature>
<comment type="caution">
    <text evidence="2">The sequence shown here is derived from an EMBL/GenBank/DDBJ whole genome shotgun (WGS) entry which is preliminary data.</text>
</comment>
<dbReference type="PRINTS" id="PR01345">
    <property type="entry name" value="CERVTRCPTASE"/>
</dbReference>
<dbReference type="SUPFAM" id="SSF56672">
    <property type="entry name" value="DNA/RNA polymerases"/>
    <property type="match status" value="1"/>
</dbReference>
<accession>A0AA89CAW9</accession>
<dbReference type="InterPro" id="IPR000477">
    <property type="entry name" value="RT_dom"/>
</dbReference>
<dbReference type="InterPro" id="IPR043128">
    <property type="entry name" value="Rev_trsase/Diguanyl_cyclase"/>
</dbReference>
<proteinExistence type="predicted"/>
<evidence type="ECO:0000259" key="1">
    <source>
        <dbReference type="PROSITE" id="PS50878"/>
    </source>
</evidence>
<dbReference type="PANTHER" id="PTHR47027:SF26">
    <property type="entry name" value="REVERSE TRANSCRIPTASE DOMAIN-CONTAINING PROTEIN"/>
    <property type="match status" value="1"/>
</dbReference>
<reference evidence="2" key="1">
    <citation type="submission" date="2019-08" db="EMBL/GenBank/DDBJ databases">
        <title>The improved chromosome-level genome for the pearl oyster Pinctada fucata martensii using PacBio sequencing and Hi-C.</title>
        <authorList>
            <person name="Zheng Z."/>
        </authorList>
    </citation>
    <scope>NUCLEOTIDE SEQUENCE</scope>
    <source>
        <strain evidence="2">ZZ-2019</strain>
        <tissue evidence="2">Adductor muscle</tissue>
    </source>
</reference>
<dbReference type="AlphaFoldDB" id="A0AA89CAW9"/>
<dbReference type="Proteomes" id="UP001186944">
    <property type="component" value="Unassembled WGS sequence"/>
</dbReference>
<dbReference type="InterPro" id="IPR043502">
    <property type="entry name" value="DNA/RNA_pol_sf"/>
</dbReference>
<evidence type="ECO:0000313" key="3">
    <source>
        <dbReference type="Proteomes" id="UP001186944"/>
    </source>
</evidence>
<dbReference type="Pfam" id="PF00078">
    <property type="entry name" value="RVT_1"/>
    <property type="match status" value="1"/>
</dbReference>
<dbReference type="PANTHER" id="PTHR47027">
    <property type="entry name" value="REVERSE TRANSCRIPTASE DOMAIN-CONTAINING PROTEIN"/>
    <property type="match status" value="1"/>
</dbReference>
<dbReference type="PROSITE" id="PS50878">
    <property type="entry name" value="RT_POL"/>
    <property type="match status" value="1"/>
</dbReference>